<evidence type="ECO:0000313" key="15">
    <source>
        <dbReference type="EMBL" id="TXK64974.1"/>
    </source>
</evidence>
<comment type="similarity">
    <text evidence="14">Belongs to the NqrDE/RnfAE family.</text>
</comment>
<comment type="function">
    <text evidence="14">NQR complex catalyzes the reduction of ubiquinone-1 to ubiquinol by two successive reactions, coupled with the transport of Na(+) ions from the cytoplasm to the periplasm. NqrA to NqrE are probably involved in the second step, the conversion of ubisemiquinone to ubiquinol.</text>
</comment>
<dbReference type="GO" id="GO:0022904">
    <property type="term" value="P:respiratory electron transport chain"/>
    <property type="evidence" value="ECO:0007669"/>
    <property type="project" value="InterPro"/>
</dbReference>
<keyword evidence="2 14" id="KW-0813">Transport</keyword>
<dbReference type="PIRSF" id="PIRSF006102">
    <property type="entry name" value="NQR_DE"/>
    <property type="match status" value="1"/>
</dbReference>
<evidence type="ECO:0000256" key="8">
    <source>
        <dbReference type="ARBA" id="ARBA00023027"/>
    </source>
</evidence>
<keyword evidence="4" id="KW-0997">Cell inner membrane</keyword>
<evidence type="ECO:0000256" key="1">
    <source>
        <dbReference type="ARBA" id="ARBA00004127"/>
    </source>
</evidence>
<keyword evidence="5 14" id="KW-0812">Transmembrane</keyword>
<reference evidence="15 16" key="1">
    <citation type="submission" date="2019-08" db="EMBL/GenBank/DDBJ databases">
        <authorList>
            <person name="Karlyshev A.V."/>
        </authorList>
    </citation>
    <scope>NUCLEOTIDE SEQUENCE [LARGE SCALE GENOMIC DNA]</scope>
    <source>
        <strain evidence="15 16">Alg18-2.2</strain>
    </source>
</reference>
<dbReference type="GO" id="GO:0012505">
    <property type="term" value="C:endomembrane system"/>
    <property type="evidence" value="ECO:0007669"/>
    <property type="project" value="UniProtKB-SubCell"/>
</dbReference>
<name>A0A5C8KY53_9GAMM</name>
<keyword evidence="11 14" id="KW-0830">Ubiquinone</keyword>
<dbReference type="PANTHER" id="PTHR30335:SF1">
    <property type="entry name" value="NA(+)-TRANSLOCATING NADH-QUINONE REDUCTASE SUBUNIT E"/>
    <property type="match status" value="1"/>
</dbReference>
<dbReference type="PANTHER" id="PTHR30335">
    <property type="entry name" value="INTEGRAL MEMBRANE PROTEIN OF SOXR-REDUCING COMPLEX"/>
    <property type="match status" value="1"/>
</dbReference>
<evidence type="ECO:0000313" key="16">
    <source>
        <dbReference type="Proteomes" id="UP000321248"/>
    </source>
</evidence>
<evidence type="ECO:0000256" key="2">
    <source>
        <dbReference type="ARBA" id="ARBA00022448"/>
    </source>
</evidence>
<keyword evidence="12 14" id="KW-0472">Membrane</keyword>
<keyword evidence="9 14" id="KW-0915">Sodium</keyword>
<dbReference type="Proteomes" id="UP000321248">
    <property type="component" value="Unassembled WGS sequence"/>
</dbReference>
<evidence type="ECO:0000256" key="11">
    <source>
        <dbReference type="ARBA" id="ARBA00023075"/>
    </source>
</evidence>
<dbReference type="OrthoDB" id="9803631at2"/>
<dbReference type="EMBL" id="VRTS01000002">
    <property type="protein sequence ID" value="TXK64974.1"/>
    <property type="molecule type" value="Genomic_DNA"/>
</dbReference>
<evidence type="ECO:0000256" key="12">
    <source>
        <dbReference type="ARBA" id="ARBA00023136"/>
    </source>
</evidence>
<evidence type="ECO:0000256" key="9">
    <source>
        <dbReference type="ARBA" id="ARBA00023053"/>
    </source>
</evidence>
<accession>A0A5C8KY53</accession>
<evidence type="ECO:0000256" key="3">
    <source>
        <dbReference type="ARBA" id="ARBA00022475"/>
    </source>
</evidence>
<proteinExistence type="inferred from homology"/>
<dbReference type="GO" id="GO:0009276">
    <property type="term" value="C:Gram-negative-bacterium-type cell wall"/>
    <property type="evidence" value="ECO:0007669"/>
    <property type="project" value="InterPro"/>
</dbReference>
<dbReference type="HAMAP" id="MF_00429">
    <property type="entry name" value="NqrE"/>
    <property type="match status" value="1"/>
</dbReference>
<evidence type="ECO:0000256" key="6">
    <source>
        <dbReference type="ARBA" id="ARBA00022967"/>
    </source>
</evidence>
<sequence>MFEHYLSLFIRAVFVENMALAFFLGMCTFLAISKKVMTALGLGIAVTVVLALTVPLNNLVLHNLLDEGALAWTGIPALQQLDLRFLGLLSYIGIIAALVQILEMVLDKYVPALYNALGIFLPLITVNCAILGASLFMVERHYDFGESVVFGVGAGVGWALAIVLLAAIREKLKYSDVPEGLKGLGIVFVVVGLMSLGFMSFAGVQL</sequence>
<feature type="transmembrane region" description="Helical" evidence="14">
    <location>
        <begin position="148"/>
        <end position="168"/>
    </location>
</feature>
<keyword evidence="8 14" id="KW-0520">NAD</keyword>
<gene>
    <name evidence="14 15" type="primary">nqrE</name>
    <name evidence="15" type="ORF">FU658_03925</name>
</gene>
<keyword evidence="7 14" id="KW-1133">Transmembrane helix</keyword>
<comment type="catalytic activity">
    <reaction evidence="14">
        <text>a ubiquinone + n Na(+)(in) + NADH + H(+) = a ubiquinol + n Na(+)(out) + NAD(+)</text>
        <dbReference type="Rhea" id="RHEA:47748"/>
        <dbReference type="Rhea" id="RHEA-COMP:9565"/>
        <dbReference type="Rhea" id="RHEA-COMP:9566"/>
        <dbReference type="ChEBI" id="CHEBI:15378"/>
        <dbReference type="ChEBI" id="CHEBI:16389"/>
        <dbReference type="ChEBI" id="CHEBI:17976"/>
        <dbReference type="ChEBI" id="CHEBI:29101"/>
        <dbReference type="ChEBI" id="CHEBI:57540"/>
        <dbReference type="ChEBI" id="CHEBI:57945"/>
        <dbReference type="EC" id="7.2.1.1"/>
    </reaction>
</comment>
<evidence type="ECO:0000256" key="5">
    <source>
        <dbReference type="ARBA" id="ARBA00022692"/>
    </source>
</evidence>
<dbReference type="InterPro" id="IPR010967">
    <property type="entry name" value="NqrE"/>
</dbReference>
<dbReference type="AlphaFoldDB" id="A0A5C8KY53"/>
<evidence type="ECO:0000256" key="4">
    <source>
        <dbReference type="ARBA" id="ARBA00022519"/>
    </source>
</evidence>
<evidence type="ECO:0000256" key="13">
    <source>
        <dbReference type="ARBA" id="ARBA00023201"/>
    </source>
</evidence>
<evidence type="ECO:0000256" key="10">
    <source>
        <dbReference type="ARBA" id="ARBA00023065"/>
    </source>
</evidence>
<dbReference type="GO" id="GO:0016655">
    <property type="term" value="F:oxidoreductase activity, acting on NAD(P)H, quinone or similar compound as acceptor"/>
    <property type="evidence" value="ECO:0007669"/>
    <property type="project" value="UniProtKB-UniRule"/>
</dbReference>
<evidence type="ECO:0000256" key="7">
    <source>
        <dbReference type="ARBA" id="ARBA00022989"/>
    </source>
</evidence>
<dbReference type="GO" id="GO:0005886">
    <property type="term" value="C:plasma membrane"/>
    <property type="evidence" value="ECO:0007669"/>
    <property type="project" value="UniProtKB-SubCell"/>
</dbReference>
<comment type="subcellular location">
    <subcellularLocation>
        <location evidence="14">Cell membrane</location>
        <topology evidence="14">Multi-pass membrane protein</topology>
    </subcellularLocation>
    <subcellularLocation>
        <location evidence="1">Endomembrane system</location>
        <topology evidence="1">Multi-pass membrane protein</topology>
    </subcellularLocation>
</comment>
<feature type="transmembrane region" description="Helical" evidence="14">
    <location>
        <begin position="39"/>
        <end position="65"/>
    </location>
</feature>
<keyword evidence="3 14" id="KW-1003">Cell membrane</keyword>
<keyword evidence="13 14" id="KW-0739">Sodium transport</keyword>
<dbReference type="NCBIfam" id="TIGR01940">
    <property type="entry name" value="nqrE"/>
    <property type="match status" value="1"/>
</dbReference>
<protein>
    <recommendedName>
        <fullName evidence="14">Na(+)-translocating NADH-quinone reductase subunit E</fullName>
        <shortName evidence="14">Na(+)-NQR subunit E</shortName>
        <shortName evidence="14">Na(+)-translocating NQR subunit E</shortName>
        <ecNumber evidence="14">7.2.1.1</ecNumber>
    </recommendedName>
    <alternativeName>
        <fullName evidence="14">NQR complex subunit E</fullName>
    </alternativeName>
    <alternativeName>
        <fullName evidence="14">NQR-1 subunit E</fullName>
    </alternativeName>
</protein>
<dbReference type="Pfam" id="PF02508">
    <property type="entry name" value="Rnf-Nqr"/>
    <property type="match status" value="1"/>
</dbReference>
<feature type="transmembrane region" description="Helical" evidence="14">
    <location>
        <begin position="85"/>
        <end position="106"/>
    </location>
</feature>
<keyword evidence="6 14" id="KW-1278">Translocase</keyword>
<evidence type="ECO:0000256" key="14">
    <source>
        <dbReference type="HAMAP-Rule" id="MF_00429"/>
    </source>
</evidence>
<keyword evidence="16" id="KW-1185">Reference proteome</keyword>
<dbReference type="InterPro" id="IPR003667">
    <property type="entry name" value="NqrDE/RnfAE"/>
</dbReference>
<dbReference type="RefSeq" id="WP_147890894.1">
    <property type="nucleotide sequence ID" value="NZ_VRTS01000002.1"/>
</dbReference>
<organism evidence="15 16">
    <name type="scientific">Alkalisalibacterium limincola</name>
    <dbReference type="NCBI Taxonomy" id="2699169"/>
    <lineage>
        <taxon>Bacteria</taxon>
        <taxon>Pseudomonadati</taxon>
        <taxon>Pseudomonadota</taxon>
        <taxon>Gammaproteobacteria</taxon>
        <taxon>Lysobacterales</taxon>
        <taxon>Lysobacteraceae</taxon>
        <taxon>Alkalisalibacterium</taxon>
    </lineage>
</organism>
<feature type="transmembrane region" description="Helical" evidence="14">
    <location>
        <begin position="113"/>
        <end position="136"/>
    </location>
</feature>
<comment type="subunit">
    <text evidence="14">Composed of six subunits; NqrA, NqrB, NqrC, NqrD, NqrE and NqrF.</text>
</comment>
<dbReference type="GO" id="GO:0006814">
    <property type="term" value="P:sodium ion transport"/>
    <property type="evidence" value="ECO:0007669"/>
    <property type="project" value="UniProtKB-UniRule"/>
</dbReference>
<feature type="transmembrane region" description="Helical" evidence="14">
    <location>
        <begin position="180"/>
        <end position="204"/>
    </location>
</feature>
<dbReference type="EC" id="7.2.1.1" evidence="14"/>
<comment type="caution">
    <text evidence="15">The sequence shown here is derived from an EMBL/GenBank/DDBJ whole genome shotgun (WGS) entry which is preliminary data.</text>
</comment>
<feature type="transmembrane region" description="Helical" evidence="14">
    <location>
        <begin position="6"/>
        <end position="32"/>
    </location>
</feature>
<keyword evidence="10 14" id="KW-0406">Ion transport</keyword>
<dbReference type="InterPro" id="IPR050133">
    <property type="entry name" value="NqrDE/RnfAE_oxidrdctase"/>
</dbReference>